<reference evidence="2 3" key="1">
    <citation type="submission" date="2020-03" db="EMBL/GenBank/DDBJ databases">
        <title>WGS of actinomycetes isolated from Thailand.</title>
        <authorList>
            <person name="Thawai C."/>
        </authorList>
    </citation>
    <scope>NUCLEOTIDE SEQUENCE [LARGE SCALE GENOMIC DNA]</scope>
    <source>
        <strain evidence="2 3">FMUSA5-5</strain>
    </source>
</reference>
<keyword evidence="3" id="KW-1185">Reference proteome</keyword>
<evidence type="ECO:0000256" key="1">
    <source>
        <dbReference type="SAM" id="MobiDB-lite"/>
    </source>
</evidence>
<feature type="compositionally biased region" description="Basic and acidic residues" evidence="1">
    <location>
        <begin position="9"/>
        <end position="26"/>
    </location>
</feature>
<dbReference type="EMBL" id="JAATEP010000036">
    <property type="protein sequence ID" value="NJP95278.1"/>
    <property type="molecule type" value="Genomic_DNA"/>
</dbReference>
<protein>
    <submittedName>
        <fullName evidence="2">Uncharacterized protein</fullName>
    </submittedName>
</protein>
<gene>
    <name evidence="2" type="ORF">HCN51_38565</name>
</gene>
<feature type="compositionally biased region" description="Basic residues" evidence="1">
    <location>
        <begin position="27"/>
        <end position="38"/>
    </location>
</feature>
<organism evidence="2 3">
    <name type="scientific">Nonomuraea composti</name>
    <dbReference type="NCBI Taxonomy" id="2720023"/>
    <lineage>
        <taxon>Bacteria</taxon>
        <taxon>Bacillati</taxon>
        <taxon>Actinomycetota</taxon>
        <taxon>Actinomycetes</taxon>
        <taxon>Streptosporangiales</taxon>
        <taxon>Streptosporangiaceae</taxon>
        <taxon>Nonomuraea</taxon>
    </lineage>
</organism>
<dbReference type="RefSeq" id="WP_155129385.1">
    <property type="nucleotide sequence ID" value="NZ_JAATEP010000036.1"/>
</dbReference>
<dbReference type="Proteomes" id="UP000696294">
    <property type="component" value="Unassembled WGS sequence"/>
</dbReference>
<proteinExistence type="predicted"/>
<sequence>MGRHAKPCTPREQEPQDDSGKDEHRPSKGRHAKEHPRRTPGEPAESRPAG</sequence>
<evidence type="ECO:0000313" key="3">
    <source>
        <dbReference type="Proteomes" id="UP000696294"/>
    </source>
</evidence>
<evidence type="ECO:0000313" key="2">
    <source>
        <dbReference type="EMBL" id="NJP95278.1"/>
    </source>
</evidence>
<name>A0ABX1BKF4_9ACTN</name>
<accession>A0ABX1BKF4</accession>
<comment type="caution">
    <text evidence="2">The sequence shown here is derived from an EMBL/GenBank/DDBJ whole genome shotgun (WGS) entry which is preliminary data.</text>
</comment>
<feature type="region of interest" description="Disordered" evidence="1">
    <location>
        <begin position="1"/>
        <end position="50"/>
    </location>
</feature>